<gene>
    <name evidence="1" type="ORF">STAS_15982</name>
</gene>
<keyword evidence="1" id="KW-0808">Transferase</keyword>
<comment type="caution">
    <text evidence="1">The sequence shown here is derived from an EMBL/GenBank/DDBJ whole genome shotgun (WGS) entry which is preliminary data.</text>
</comment>
<dbReference type="OrthoDB" id="512036at2759"/>
<sequence>ATKHMQHHISSLGLKSQMKATPLICSIKLKANNIRASQETRLARTLSWNSGSASNRNTYNKKIGLLSDSAIKAVDIVTLFSVVFPVDKCPPPPGPVSILVEFEHKSFDFLKNTVWEFFVTSPLDFNVITWF</sequence>
<dbReference type="Proteomes" id="UP000325081">
    <property type="component" value="Unassembled WGS sequence"/>
</dbReference>
<evidence type="ECO:0000313" key="1">
    <source>
        <dbReference type="EMBL" id="GER39371.1"/>
    </source>
</evidence>
<dbReference type="EMBL" id="BKCP01005627">
    <property type="protein sequence ID" value="GER39371.1"/>
    <property type="molecule type" value="Genomic_DNA"/>
</dbReference>
<evidence type="ECO:0000313" key="2">
    <source>
        <dbReference type="Proteomes" id="UP000325081"/>
    </source>
</evidence>
<organism evidence="1 2">
    <name type="scientific">Striga asiatica</name>
    <name type="common">Asiatic witchweed</name>
    <name type="synonym">Buchnera asiatica</name>
    <dbReference type="NCBI Taxonomy" id="4170"/>
    <lineage>
        <taxon>Eukaryota</taxon>
        <taxon>Viridiplantae</taxon>
        <taxon>Streptophyta</taxon>
        <taxon>Embryophyta</taxon>
        <taxon>Tracheophyta</taxon>
        <taxon>Spermatophyta</taxon>
        <taxon>Magnoliopsida</taxon>
        <taxon>eudicotyledons</taxon>
        <taxon>Gunneridae</taxon>
        <taxon>Pentapetalae</taxon>
        <taxon>asterids</taxon>
        <taxon>lamiids</taxon>
        <taxon>Lamiales</taxon>
        <taxon>Orobanchaceae</taxon>
        <taxon>Buchnereae</taxon>
        <taxon>Striga</taxon>
    </lineage>
</organism>
<reference evidence="2" key="1">
    <citation type="journal article" date="2019" name="Curr. Biol.">
        <title>Genome Sequence of Striga asiatica Provides Insight into the Evolution of Plant Parasitism.</title>
        <authorList>
            <person name="Yoshida S."/>
            <person name="Kim S."/>
            <person name="Wafula E.K."/>
            <person name="Tanskanen J."/>
            <person name="Kim Y.M."/>
            <person name="Honaas L."/>
            <person name="Yang Z."/>
            <person name="Spallek T."/>
            <person name="Conn C.E."/>
            <person name="Ichihashi Y."/>
            <person name="Cheong K."/>
            <person name="Cui S."/>
            <person name="Der J.P."/>
            <person name="Gundlach H."/>
            <person name="Jiao Y."/>
            <person name="Hori C."/>
            <person name="Ishida J.K."/>
            <person name="Kasahara H."/>
            <person name="Kiba T."/>
            <person name="Kim M.S."/>
            <person name="Koo N."/>
            <person name="Laohavisit A."/>
            <person name="Lee Y.H."/>
            <person name="Lumba S."/>
            <person name="McCourt P."/>
            <person name="Mortimer J.C."/>
            <person name="Mutuku J.M."/>
            <person name="Nomura T."/>
            <person name="Sasaki-Sekimoto Y."/>
            <person name="Seto Y."/>
            <person name="Wang Y."/>
            <person name="Wakatake T."/>
            <person name="Sakakibara H."/>
            <person name="Demura T."/>
            <person name="Yamaguchi S."/>
            <person name="Yoneyama K."/>
            <person name="Manabe R.I."/>
            <person name="Nelson D.C."/>
            <person name="Schulman A.H."/>
            <person name="Timko M.P."/>
            <person name="dePamphilis C.W."/>
            <person name="Choi D."/>
            <person name="Shirasu K."/>
        </authorList>
    </citation>
    <scope>NUCLEOTIDE SEQUENCE [LARGE SCALE GENOMIC DNA]</scope>
    <source>
        <strain evidence="2">cv. UVA1</strain>
    </source>
</reference>
<keyword evidence="2" id="KW-1185">Reference proteome</keyword>
<accession>A0A5A7Q5S0</accession>
<proteinExistence type="predicted"/>
<protein>
    <submittedName>
        <fullName evidence="1">Rab proteins geranylgeranyltransferase componentA 2</fullName>
    </submittedName>
</protein>
<feature type="non-terminal residue" evidence="1">
    <location>
        <position position="1"/>
    </location>
</feature>
<dbReference type="AlphaFoldDB" id="A0A5A7Q5S0"/>
<dbReference type="GO" id="GO:0016740">
    <property type="term" value="F:transferase activity"/>
    <property type="evidence" value="ECO:0007669"/>
    <property type="project" value="UniProtKB-KW"/>
</dbReference>
<name>A0A5A7Q5S0_STRAF</name>